<evidence type="ECO:0000259" key="1">
    <source>
        <dbReference type="Pfam" id="PF21784"/>
    </source>
</evidence>
<sequence length="99" mass="11391">MTTVWTWRGYFFGYISHNNLYTYSGRHVGQLIDNDIYGSDGRYLGELMDQNRLITCLQKRNYRVAGFSPLNSGAIARHVNYVGSVMYAGYQDFPSPESF</sequence>
<reference evidence="2" key="1">
    <citation type="submission" date="2019-01" db="EMBL/GenBank/DDBJ databases">
        <authorList>
            <person name="Lista F."/>
            <person name="Anselmo A."/>
        </authorList>
    </citation>
    <scope>NUCLEOTIDE SEQUENCE</scope>
    <source>
        <strain evidence="2">14S</strain>
    </source>
</reference>
<evidence type="ECO:0000313" key="2">
    <source>
        <dbReference type="EMBL" id="TCX41145.1"/>
    </source>
</evidence>
<proteinExistence type="predicted"/>
<gene>
    <name evidence="2" type="ORF">ETF02_18645</name>
</gene>
<dbReference type="InterPro" id="IPR048911">
    <property type="entry name" value="Bflower"/>
</dbReference>
<accession>A0A483JAF4</accession>
<name>A0A483JAF4_KLEPN</name>
<organism evidence="2">
    <name type="scientific">Klebsiella pneumoniae</name>
    <dbReference type="NCBI Taxonomy" id="573"/>
    <lineage>
        <taxon>Bacteria</taxon>
        <taxon>Pseudomonadati</taxon>
        <taxon>Pseudomonadota</taxon>
        <taxon>Gammaproteobacteria</taxon>
        <taxon>Enterobacterales</taxon>
        <taxon>Enterobacteriaceae</taxon>
        <taxon>Klebsiella/Raoultella group</taxon>
        <taxon>Klebsiella</taxon>
        <taxon>Klebsiella pneumoniae complex</taxon>
    </lineage>
</organism>
<dbReference type="AlphaFoldDB" id="A0A483JAF4"/>
<protein>
    <recommendedName>
        <fullName evidence="1">4-fold beta flower domain-containing protein</fullName>
    </recommendedName>
</protein>
<comment type="caution">
    <text evidence="2">The sequence shown here is derived from an EMBL/GenBank/DDBJ whole genome shotgun (WGS) entry which is preliminary data.</text>
</comment>
<dbReference type="RefSeq" id="WP_071925343.1">
    <property type="nucleotide sequence ID" value="NZ_CABFXH010000003.1"/>
</dbReference>
<dbReference type="EMBL" id="SDCI01000017">
    <property type="protein sequence ID" value="TCX41145.1"/>
    <property type="molecule type" value="Genomic_DNA"/>
</dbReference>
<feature type="domain" description="4-fold beta flower" evidence="1">
    <location>
        <begin position="9"/>
        <end position="51"/>
    </location>
</feature>
<dbReference type="Pfam" id="PF21784">
    <property type="entry name" value="Bflower"/>
    <property type="match status" value="1"/>
</dbReference>